<organism evidence="1 2">
    <name type="scientific">Methylocapsa polymorpha</name>
    <dbReference type="NCBI Taxonomy" id="3080828"/>
    <lineage>
        <taxon>Bacteria</taxon>
        <taxon>Pseudomonadati</taxon>
        <taxon>Pseudomonadota</taxon>
        <taxon>Alphaproteobacteria</taxon>
        <taxon>Hyphomicrobiales</taxon>
        <taxon>Beijerinckiaceae</taxon>
        <taxon>Methylocapsa</taxon>
    </lineage>
</organism>
<reference evidence="1 2" key="1">
    <citation type="submission" date="2023-10" db="EMBL/GenBank/DDBJ databases">
        <title>Novel methanotroph of the genus Methylocapsa from a subarctic wetland.</title>
        <authorList>
            <person name="Belova S.E."/>
            <person name="Oshkin I.Y."/>
            <person name="Miroshnikov K."/>
            <person name="Dedysh S.N."/>
        </authorList>
    </citation>
    <scope>NUCLEOTIDE SEQUENCE [LARGE SCALE GENOMIC DNA]</scope>
    <source>
        <strain evidence="1 2">RX1</strain>
    </source>
</reference>
<name>A0ABZ0HU41_9HYPH</name>
<dbReference type="Proteomes" id="UP001626536">
    <property type="component" value="Chromosome"/>
</dbReference>
<accession>A0ABZ0HU41</accession>
<sequence>MGITEKRYGYRANPQLSAAQIAAYLLASPTRRKSIIRDARFPKRSIVAQYSKAREGLVSFLGDGTRSLHHLVDTTDYLEKRGNRADASDWLKRDSRMSIEAVAAFQRAYNKLGFRLLDCRETPARLPALDEWAAKISVDIDVTIHVPTETGKDRIGAAILLFSRGESSEAKRIEQSKTIASLIFRFCNRFMLDRGDPDKKLCLAVDVFTGSSQGPQGQRKLDHIRDACEEIAARWDTINPPEDYDGPSPG</sequence>
<evidence type="ECO:0000313" key="2">
    <source>
        <dbReference type="Proteomes" id="UP001626536"/>
    </source>
</evidence>
<dbReference type="RefSeq" id="WP_407340318.1">
    <property type="nucleotide sequence ID" value="NZ_CP136862.1"/>
</dbReference>
<dbReference type="EMBL" id="CP136862">
    <property type="protein sequence ID" value="WOJ90733.1"/>
    <property type="molecule type" value="Genomic_DNA"/>
</dbReference>
<protein>
    <submittedName>
        <fullName evidence="1">Uncharacterized protein</fullName>
    </submittedName>
</protein>
<keyword evidence="2" id="KW-1185">Reference proteome</keyword>
<evidence type="ECO:0000313" key="1">
    <source>
        <dbReference type="EMBL" id="WOJ90733.1"/>
    </source>
</evidence>
<proteinExistence type="predicted"/>
<gene>
    <name evidence="1" type="ORF">RZS28_05435</name>
</gene>